<evidence type="ECO:0000313" key="3">
    <source>
        <dbReference type="Proteomes" id="UP001151760"/>
    </source>
</evidence>
<organism evidence="2 3">
    <name type="scientific">Tanacetum coccineum</name>
    <dbReference type="NCBI Taxonomy" id="301880"/>
    <lineage>
        <taxon>Eukaryota</taxon>
        <taxon>Viridiplantae</taxon>
        <taxon>Streptophyta</taxon>
        <taxon>Embryophyta</taxon>
        <taxon>Tracheophyta</taxon>
        <taxon>Spermatophyta</taxon>
        <taxon>Magnoliopsida</taxon>
        <taxon>eudicotyledons</taxon>
        <taxon>Gunneridae</taxon>
        <taxon>Pentapetalae</taxon>
        <taxon>asterids</taxon>
        <taxon>campanulids</taxon>
        <taxon>Asterales</taxon>
        <taxon>Asteraceae</taxon>
        <taxon>Asteroideae</taxon>
        <taxon>Anthemideae</taxon>
        <taxon>Anthemidinae</taxon>
        <taxon>Tanacetum</taxon>
    </lineage>
</organism>
<accession>A0ABQ5FIG0</accession>
<comment type="caution">
    <text evidence="2">The sequence shown here is derived from an EMBL/GenBank/DDBJ whole genome shotgun (WGS) entry which is preliminary data.</text>
</comment>
<keyword evidence="3" id="KW-1185">Reference proteome</keyword>
<dbReference type="EMBL" id="BQNB010017426">
    <property type="protein sequence ID" value="GJT63046.1"/>
    <property type="molecule type" value="Genomic_DNA"/>
</dbReference>
<protein>
    <submittedName>
        <fullName evidence="2">Uncharacterized protein</fullName>
    </submittedName>
</protein>
<sequence>MEILDTMISDAIKKSAGYNYYIAKKKESAKDKIVDKPEEQPVSSVKSELVNSISIQEPHTQRRRRSQLTIDSHIDNAIVDAYAEWGQKLKGPVVEDPTVQSLLDLWKGSKATRLESLKQKKQAVTREGSSNAHNKHYADSDTDNDAILYSSCSEERENETIKMQMLAK</sequence>
<feature type="compositionally biased region" description="Basic and acidic residues" evidence="1">
    <location>
        <begin position="30"/>
        <end position="39"/>
    </location>
</feature>
<reference evidence="2" key="2">
    <citation type="submission" date="2022-01" db="EMBL/GenBank/DDBJ databases">
        <authorList>
            <person name="Yamashiro T."/>
            <person name="Shiraishi A."/>
            <person name="Satake H."/>
            <person name="Nakayama K."/>
        </authorList>
    </citation>
    <scope>NUCLEOTIDE SEQUENCE</scope>
</reference>
<evidence type="ECO:0000256" key="1">
    <source>
        <dbReference type="SAM" id="MobiDB-lite"/>
    </source>
</evidence>
<name>A0ABQ5FIG0_9ASTR</name>
<feature type="compositionally biased region" description="Polar residues" evidence="1">
    <location>
        <begin position="41"/>
        <end position="50"/>
    </location>
</feature>
<proteinExistence type="predicted"/>
<gene>
    <name evidence="2" type="ORF">Tco_1006579</name>
</gene>
<reference evidence="2" key="1">
    <citation type="journal article" date="2022" name="Int. J. Mol. Sci.">
        <title>Draft Genome of Tanacetum Coccineum: Genomic Comparison of Closely Related Tanacetum-Family Plants.</title>
        <authorList>
            <person name="Yamashiro T."/>
            <person name="Shiraishi A."/>
            <person name="Nakayama K."/>
            <person name="Satake H."/>
        </authorList>
    </citation>
    <scope>NUCLEOTIDE SEQUENCE</scope>
</reference>
<dbReference type="Proteomes" id="UP001151760">
    <property type="component" value="Unassembled WGS sequence"/>
</dbReference>
<feature type="region of interest" description="Disordered" evidence="1">
    <location>
        <begin position="117"/>
        <end position="143"/>
    </location>
</feature>
<feature type="region of interest" description="Disordered" evidence="1">
    <location>
        <begin position="30"/>
        <end position="50"/>
    </location>
</feature>
<evidence type="ECO:0000313" key="2">
    <source>
        <dbReference type="EMBL" id="GJT63046.1"/>
    </source>
</evidence>